<dbReference type="Proteomes" id="UP000275385">
    <property type="component" value="Unassembled WGS sequence"/>
</dbReference>
<proteinExistence type="predicted"/>
<dbReference type="InterPro" id="IPR032710">
    <property type="entry name" value="NTF2-like_dom_sf"/>
</dbReference>
<name>A0A420YE74_9PEZI</name>
<dbReference type="STRING" id="177199.A0A420YE74"/>
<evidence type="ECO:0000313" key="3">
    <source>
        <dbReference type="Proteomes" id="UP000275385"/>
    </source>
</evidence>
<keyword evidence="3" id="KW-1185">Reference proteome</keyword>
<evidence type="ECO:0000313" key="2">
    <source>
        <dbReference type="EMBL" id="RKU45990.1"/>
    </source>
</evidence>
<dbReference type="AlphaFoldDB" id="A0A420YE74"/>
<dbReference type="InterPro" id="IPR018222">
    <property type="entry name" value="Nuclear_transport_factor_2_euk"/>
</dbReference>
<reference evidence="2 3" key="1">
    <citation type="submission" date="2018-08" db="EMBL/GenBank/DDBJ databases">
        <title>Draft genome of the lignicolous fungus Coniochaeta pulveracea.</title>
        <authorList>
            <person name="Borstlap C.J."/>
            <person name="De Witt R.N."/>
            <person name="Botha A."/>
            <person name="Volschenk H."/>
        </authorList>
    </citation>
    <scope>NUCLEOTIDE SEQUENCE [LARGE SCALE GENOMIC DNA]</scope>
    <source>
        <strain evidence="2 3">CAB683</strain>
    </source>
</reference>
<feature type="domain" description="NTF2" evidence="1">
    <location>
        <begin position="16"/>
        <end position="189"/>
    </location>
</feature>
<dbReference type="OrthoDB" id="25408at2759"/>
<evidence type="ECO:0000259" key="1">
    <source>
        <dbReference type="PROSITE" id="PS50177"/>
    </source>
</evidence>
<dbReference type="Gene3D" id="3.10.450.50">
    <property type="match status" value="1"/>
</dbReference>
<gene>
    <name evidence="2" type="ORF">DL546_007276</name>
</gene>
<accession>A0A420YE74</accession>
<comment type="caution">
    <text evidence="2">The sequence shown here is derived from an EMBL/GenBank/DDBJ whole genome shotgun (WGS) entry which is preliminary data.</text>
</comment>
<protein>
    <recommendedName>
        <fullName evidence="1">NTF2 domain-containing protein</fullName>
    </recommendedName>
</protein>
<dbReference type="SUPFAM" id="SSF54427">
    <property type="entry name" value="NTF2-like"/>
    <property type="match status" value="1"/>
</dbReference>
<sequence>MAAALREAQLKAASDGAKQFVDNYYICLNGSSQPLRTFYASSNAKYTSCAQPVTSDITVNGAVLTGGPDEYESMIKAQRQTPSGIETKVRYEVEGWDVHILNPDFTLACPENLLTPTDPDAKPDRRTKDNIKASLLLQVTGMISYGGDKEAPRSMFNDVFVLVPNWDTYVKNPARHARKWLVMSQNFRAL</sequence>
<dbReference type="PROSITE" id="PS50177">
    <property type="entry name" value="NTF2_DOMAIN"/>
    <property type="match status" value="1"/>
</dbReference>
<dbReference type="EMBL" id="QVQW01000017">
    <property type="protein sequence ID" value="RKU45990.1"/>
    <property type="molecule type" value="Genomic_DNA"/>
</dbReference>
<organism evidence="2 3">
    <name type="scientific">Coniochaeta pulveracea</name>
    <dbReference type="NCBI Taxonomy" id="177199"/>
    <lineage>
        <taxon>Eukaryota</taxon>
        <taxon>Fungi</taxon>
        <taxon>Dikarya</taxon>
        <taxon>Ascomycota</taxon>
        <taxon>Pezizomycotina</taxon>
        <taxon>Sordariomycetes</taxon>
        <taxon>Sordariomycetidae</taxon>
        <taxon>Coniochaetales</taxon>
        <taxon>Coniochaetaceae</taxon>
        <taxon>Coniochaeta</taxon>
    </lineage>
</organism>